<organism evidence="1 2">
    <name type="scientific">Strongyloides papillosus</name>
    <name type="common">Intestinal threadworm</name>
    <dbReference type="NCBI Taxonomy" id="174720"/>
    <lineage>
        <taxon>Eukaryota</taxon>
        <taxon>Metazoa</taxon>
        <taxon>Ecdysozoa</taxon>
        <taxon>Nematoda</taxon>
        <taxon>Chromadorea</taxon>
        <taxon>Rhabditida</taxon>
        <taxon>Tylenchina</taxon>
        <taxon>Panagrolaimomorpha</taxon>
        <taxon>Strongyloidoidea</taxon>
        <taxon>Strongyloididae</taxon>
        <taxon>Strongyloides</taxon>
    </lineage>
</organism>
<reference evidence="2" key="1">
    <citation type="submission" date="2017-02" db="UniProtKB">
        <authorList>
            <consortium name="WormBaseParasite"/>
        </authorList>
    </citation>
    <scope>IDENTIFICATION</scope>
</reference>
<proteinExistence type="predicted"/>
<evidence type="ECO:0000313" key="2">
    <source>
        <dbReference type="WBParaSite" id="SPAL_0001417550.1"/>
    </source>
</evidence>
<dbReference type="AlphaFoldDB" id="A0A0N5C8C5"/>
<protein>
    <submittedName>
        <fullName evidence="2">Uncharacterized protein</fullName>
    </submittedName>
</protein>
<name>A0A0N5C8C5_STREA</name>
<dbReference type="Proteomes" id="UP000046392">
    <property type="component" value="Unplaced"/>
</dbReference>
<accession>A0A0N5C8C5</accession>
<dbReference type="WBParaSite" id="SPAL_0001417550.1">
    <property type="protein sequence ID" value="SPAL_0001417550.1"/>
    <property type="gene ID" value="SPAL_0001417550"/>
</dbReference>
<sequence length="82" mass="9922">MTITNIQHSIYTNIYKQSRTLNISTVNFEPYSFNKIHLNMYILRYSSLTIFTKNRQTIKESINKIFFCRFSQIEVRSLNEEF</sequence>
<keyword evidence="1" id="KW-1185">Reference proteome</keyword>
<evidence type="ECO:0000313" key="1">
    <source>
        <dbReference type="Proteomes" id="UP000046392"/>
    </source>
</evidence>